<dbReference type="GeneID" id="73346514"/>
<dbReference type="RefSeq" id="XP_049148649.1">
    <property type="nucleotide sequence ID" value="XM_049291504.1"/>
</dbReference>
<accession>A0A9Q8WKJ4</accession>
<organism evidence="2 3">
    <name type="scientific">Colletotrichum lupini</name>
    <dbReference type="NCBI Taxonomy" id="145971"/>
    <lineage>
        <taxon>Eukaryota</taxon>
        <taxon>Fungi</taxon>
        <taxon>Dikarya</taxon>
        <taxon>Ascomycota</taxon>
        <taxon>Pezizomycotina</taxon>
        <taxon>Sordariomycetes</taxon>
        <taxon>Hypocreomycetidae</taxon>
        <taxon>Glomerellales</taxon>
        <taxon>Glomerellaceae</taxon>
        <taxon>Colletotrichum</taxon>
        <taxon>Colletotrichum acutatum species complex</taxon>
    </lineage>
</organism>
<name>A0A9Q8WKJ4_9PEZI</name>
<gene>
    <name evidence="2" type="ORF">CLUP02_12540</name>
</gene>
<dbReference type="EMBL" id="CP019478">
    <property type="protein sequence ID" value="UQC87038.1"/>
    <property type="molecule type" value="Genomic_DNA"/>
</dbReference>
<dbReference type="KEGG" id="clup:CLUP02_12540"/>
<proteinExistence type="predicted"/>
<dbReference type="Proteomes" id="UP000830671">
    <property type="component" value="Chromosome 6"/>
</dbReference>
<sequence>MEAAREGKRQRVLCNVQEMPQEPVQGSLGSGTYKLVSGHDYVQTPHPPQPQRRALKPGRVEGQAMDRHVRYVVDGYRWTVDRNRITCSSP</sequence>
<feature type="region of interest" description="Disordered" evidence="1">
    <location>
        <begin position="20"/>
        <end position="62"/>
    </location>
</feature>
<protein>
    <submittedName>
        <fullName evidence="2">Uncharacterized protein</fullName>
    </submittedName>
</protein>
<evidence type="ECO:0000313" key="2">
    <source>
        <dbReference type="EMBL" id="UQC87038.1"/>
    </source>
</evidence>
<evidence type="ECO:0000313" key="3">
    <source>
        <dbReference type="Proteomes" id="UP000830671"/>
    </source>
</evidence>
<reference evidence="2" key="1">
    <citation type="journal article" date="2021" name="Mol. Plant Microbe Interact.">
        <title>Complete Genome Sequence of the Plant-Pathogenic Fungus Colletotrichum lupini.</title>
        <authorList>
            <person name="Baroncelli R."/>
            <person name="Pensec F."/>
            <person name="Da Lio D."/>
            <person name="Boufleur T."/>
            <person name="Vicente I."/>
            <person name="Sarrocco S."/>
            <person name="Picot A."/>
            <person name="Baraldi E."/>
            <person name="Sukno S."/>
            <person name="Thon M."/>
            <person name="Le Floch G."/>
        </authorList>
    </citation>
    <scope>NUCLEOTIDE SEQUENCE</scope>
    <source>
        <strain evidence="2">IMI 504893</strain>
    </source>
</reference>
<keyword evidence="3" id="KW-1185">Reference proteome</keyword>
<evidence type="ECO:0000256" key="1">
    <source>
        <dbReference type="SAM" id="MobiDB-lite"/>
    </source>
</evidence>
<dbReference type="AlphaFoldDB" id="A0A9Q8WKJ4"/>